<name>A0ACC2SKI8_9FUNG</name>
<protein>
    <submittedName>
        <fullName evidence="1">Uncharacterized protein</fullName>
    </submittedName>
</protein>
<organism evidence="1 2">
    <name type="scientific">Entomophthora muscae</name>
    <dbReference type="NCBI Taxonomy" id="34485"/>
    <lineage>
        <taxon>Eukaryota</taxon>
        <taxon>Fungi</taxon>
        <taxon>Fungi incertae sedis</taxon>
        <taxon>Zoopagomycota</taxon>
        <taxon>Entomophthoromycotina</taxon>
        <taxon>Entomophthoromycetes</taxon>
        <taxon>Entomophthorales</taxon>
        <taxon>Entomophthoraceae</taxon>
        <taxon>Entomophthora</taxon>
    </lineage>
</organism>
<dbReference type="EMBL" id="QTSX02004996">
    <property type="protein sequence ID" value="KAJ9062657.1"/>
    <property type="molecule type" value="Genomic_DNA"/>
</dbReference>
<dbReference type="Proteomes" id="UP001165960">
    <property type="component" value="Unassembled WGS sequence"/>
</dbReference>
<evidence type="ECO:0000313" key="1">
    <source>
        <dbReference type="EMBL" id="KAJ9062657.1"/>
    </source>
</evidence>
<accession>A0ACC2SKI8</accession>
<evidence type="ECO:0000313" key="2">
    <source>
        <dbReference type="Proteomes" id="UP001165960"/>
    </source>
</evidence>
<keyword evidence="2" id="KW-1185">Reference proteome</keyword>
<reference evidence="1" key="1">
    <citation type="submission" date="2022-04" db="EMBL/GenBank/DDBJ databases">
        <title>Genome of the entomopathogenic fungus Entomophthora muscae.</title>
        <authorList>
            <person name="Elya C."/>
            <person name="Lovett B.R."/>
            <person name="Lee E."/>
            <person name="Macias A.M."/>
            <person name="Hajek A.E."/>
            <person name="De Bivort B.L."/>
            <person name="Kasson M.T."/>
            <person name="De Fine Licht H.H."/>
            <person name="Stajich J.E."/>
        </authorList>
    </citation>
    <scope>NUCLEOTIDE SEQUENCE</scope>
    <source>
        <strain evidence="1">Berkeley</strain>
    </source>
</reference>
<comment type="caution">
    <text evidence="1">The sequence shown here is derived from an EMBL/GenBank/DDBJ whole genome shotgun (WGS) entry which is preliminary data.</text>
</comment>
<gene>
    <name evidence="1" type="ORF">DSO57_1008421</name>
</gene>
<sequence length="571" mass="63085">MNCEIKSITHDLERKLVVKEPESINKDTPPREPYIVPPGLEHAFDLLSELLEYPLKYKHLFLKLNIECPKGVLLHGPPGVGKTLLVKTLCRRFDANLVSVSGPEVFSPFPGESEAQLRNKFEQARELSRQQSRPCILFIDEVDALAPARKAESSPVEARVVAQLLTLMDGLMQKDQASKESLVVIAATNRPNAIDAALRRPGRFDREVAMDVPNAKARAKILDFCTQKLRENSRLDPSLDLESLASSTAGYVGADLAMLCREASLLAMSSGTFRVSQLHFKQALAKVSPSLKRHESAVEVATKDWNTVAGLEDVKRELRKAIEWPLLFPAQFKRIGLRPPRGILLYGPPGCSKTSLVKIMASNLSMFTLHGASVYSCYVGESEAIVRAVFERARRASPALIFIDEIDALAGSRSFDLGAQGDPVQERILTMLLNEMDGVQEAGQVLVVGATNRPDCLDAALLRPGRFDRQIYVRPPDLEERKAIISLYSASLPLDDSFNLDLLSHSTENYSGADLQNLCREASLLALRDASIADLDGACFVTNSHFIQALQCTPPSLTPEMFKAYQDFQSR</sequence>
<proteinExistence type="predicted"/>